<dbReference type="Proteomes" id="UP000198925">
    <property type="component" value="Unassembled WGS sequence"/>
</dbReference>
<reference evidence="2 3" key="1">
    <citation type="submission" date="2016-10" db="EMBL/GenBank/DDBJ databases">
        <authorList>
            <person name="de Groot N.N."/>
        </authorList>
    </citation>
    <scope>NUCLEOTIDE SEQUENCE [LARGE SCALE GENOMIC DNA]</scope>
    <source>
        <strain evidence="2 3">CPCC 100156</strain>
    </source>
</reference>
<keyword evidence="3" id="KW-1185">Reference proteome</keyword>
<dbReference type="InterPro" id="IPR025161">
    <property type="entry name" value="IS402-like_dom"/>
</dbReference>
<organism evidence="2 3">
    <name type="scientific">Belnapia rosea</name>
    <dbReference type="NCBI Taxonomy" id="938405"/>
    <lineage>
        <taxon>Bacteria</taxon>
        <taxon>Pseudomonadati</taxon>
        <taxon>Pseudomonadota</taxon>
        <taxon>Alphaproteobacteria</taxon>
        <taxon>Acetobacterales</taxon>
        <taxon>Roseomonadaceae</taxon>
        <taxon>Belnapia</taxon>
    </lineage>
</organism>
<gene>
    <name evidence="2" type="ORF">SAMN04487779_1003198</name>
</gene>
<evidence type="ECO:0000313" key="2">
    <source>
        <dbReference type="EMBL" id="SDC96237.1"/>
    </source>
</evidence>
<dbReference type="AlphaFoldDB" id="A0A1G6QWV3"/>
<dbReference type="STRING" id="938405.SAMN02927895_01295"/>
<sequence length="241" mass="27705">MPLRRRRRCIQPDPIPGGIFPADLVARHDLFRRLYLDPLTRLTPPRPWAPMTDAEWRALAPILAAMGCGMADRGRPMDCTPRARLDAIFHWATTKHGGGRAPWRILPHDFGKPDTVSRCWRRWARAGLWPRLLLAVALHPERLASLAHRICCAFRRAIRLCGGLHAIVLARRLGLFSALPAPSQLLPDPDLSEIYRPIFRRFAESFLARPWYPPRIVWRTLHSMHRMAGGRARIPRWMEPA</sequence>
<evidence type="ECO:0000313" key="3">
    <source>
        <dbReference type="Proteomes" id="UP000198925"/>
    </source>
</evidence>
<dbReference type="RefSeq" id="WP_245704716.1">
    <property type="nucleotide sequence ID" value="NZ_FMZX01000003.1"/>
</dbReference>
<feature type="domain" description="Insertion element IS402-like" evidence="1">
    <location>
        <begin position="51"/>
        <end position="132"/>
    </location>
</feature>
<dbReference type="EMBL" id="FMZX01000003">
    <property type="protein sequence ID" value="SDC96237.1"/>
    <property type="molecule type" value="Genomic_DNA"/>
</dbReference>
<dbReference type="Pfam" id="PF13340">
    <property type="entry name" value="DUF4096"/>
    <property type="match status" value="1"/>
</dbReference>
<name>A0A1G6QWV3_9PROT</name>
<accession>A0A1G6QWV3</accession>
<proteinExistence type="predicted"/>
<evidence type="ECO:0000259" key="1">
    <source>
        <dbReference type="Pfam" id="PF13340"/>
    </source>
</evidence>
<protein>
    <submittedName>
        <fullName evidence="2">Putative transposase of IS4/5 family</fullName>
    </submittedName>
</protein>